<feature type="domain" description="Resolvase/invertase-type recombinase catalytic" evidence="7">
    <location>
        <begin position="2"/>
        <end position="135"/>
    </location>
</feature>
<dbReference type="InterPro" id="IPR050639">
    <property type="entry name" value="SSR_resolvase"/>
</dbReference>
<reference evidence="8 9" key="1">
    <citation type="submission" date="2019-03" db="EMBL/GenBank/DDBJ databases">
        <title>Genomic Encyclopedia of Type Strains, Phase IV (KMG-IV): sequencing the most valuable type-strain genomes for metagenomic binning, comparative biology and taxonomic classification.</title>
        <authorList>
            <person name="Goeker M."/>
        </authorList>
    </citation>
    <scope>NUCLEOTIDE SEQUENCE [LARGE SCALE GENOMIC DNA]</scope>
    <source>
        <strain evidence="8 9">DSM 2286</strain>
    </source>
</reference>
<dbReference type="SUPFAM" id="SSF53041">
    <property type="entry name" value="Resolvase-like"/>
    <property type="match status" value="1"/>
</dbReference>
<evidence type="ECO:0000256" key="6">
    <source>
        <dbReference type="PROSITE-ProRule" id="PRU10137"/>
    </source>
</evidence>
<evidence type="ECO:0000259" key="7">
    <source>
        <dbReference type="PROSITE" id="PS51736"/>
    </source>
</evidence>
<organism evidence="8 9">
    <name type="scientific">Azotobacter chroococcum</name>
    <dbReference type="NCBI Taxonomy" id="353"/>
    <lineage>
        <taxon>Bacteria</taxon>
        <taxon>Pseudomonadati</taxon>
        <taxon>Pseudomonadota</taxon>
        <taxon>Gammaproteobacteria</taxon>
        <taxon>Pseudomonadales</taxon>
        <taxon>Pseudomonadaceae</taxon>
        <taxon>Azotobacter</taxon>
    </lineage>
</organism>
<dbReference type="InterPro" id="IPR006118">
    <property type="entry name" value="Recombinase_CS"/>
</dbReference>
<gene>
    <name evidence="8" type="ORF">EV691_10388</name>
</gene>
<dbReference type="GO" id="GO:0000150">
    <property type="term" value="F:DNA strand exchange activity"/>
    <property type="evidence" value="ECO:0007669"/>
    <property type="project" value="InterPro"/>
</dbReference>
<feature type="active site" description="O-(5'-phospho-DNA)-serine intermediate" evidence="5 6">
    <location>
        <position position="10"/>
    </location>
</feature>
<dbReference type="Proteomes" id="UP000295169">
    <property type="component" value="Unassembled WGS sequence"/>
</dbReference>
<dbReference type="Gene3D" id="3.40.50.1390">
    <property type="entry name" value="Resolvase, N-terminal catalytic domain"/>
    <property type="match status" value="1"/>
</dbReference>
<dbReference type="PROSITE" id="PS00397">
    <property type="entry name" value="RECOMBINASES_1"/>
    <property type="match status" value="1"/>
</dbReference>
<name>A0A4R1PUA5_9GAMM</name>
<evidence type="ECO:0000313" key="9">
    <source>
        <dbReference type="Proteomes" id="UP000295169"/>
    </source>
</evidence>
<protein>
    <submittedName>
        <fullName evidence="8">DNA invertase Pin-like site-specific DNA recombinase</fullName>
    </submittedName>
</protein>
<evidence type="ECO:0000256" key="4">
    <source>
        <dbReference type="ARBA" id="ARBA00023172"/>
    </source>
</evidence>
<dbReference type="InterPro" id="IPR006119">
    <property type="entry name" value="Resolv_N"/>
</dbReference>
<dbReference type="GO" id="GO:0003677">
    <property type="term" value="F:DNA binding"/>
    <property type="evidence" value="ECO:0007669"/>
    <property type="project" value="UniProtKB-KW"/>
</dbReference>
<evidence type="ECO:0000256" key="5">
    <source>
        <dbReference type="PIRSR" id="PIRSR606118-50"/>
    </source>
</evidence>
<comment type="caution">
    <text evidence="8">The sequence shown here is derived from an EMBL/GenBank/DDBJ whole genome shotgun (WGS) entry which is preliminary data.</text>
</comment>
<dbReference type="RefSeq" id="WP_131299968.1">
    <property type="nucleotide sequence ID" value="NZ_JBHLST010000048.1"/>
</dbReference>
<dbReference type="PROSITE" id="PS51736">
    <property type="entry name" value="RECOMBINASES_3"/>
    <property type="match status" value="1"/>
</dbReference>
<evidence type="ECO:0000256" key="1">
    <source>
        <dbReference type="ARBA" id="ARBA00009913"/>
    </source>
</evidence>
<evidence type="ECO:0000256" key="2">
    <source>
        <dbReference type="ARBA" id="ARBA00022908"/>
    </source>
</evidence>
<evidence type="ECO:0000313" key="8">
    <source>
        <dbReference type="EMBL" id="TCL33719.1"/>
    </source>
</evidence>
<evidence type="ECO:0000256" key="3">
    <source>
        <dbReference type="ARBA" id="ARBA00023125"/>
    </source>
</evidence>
<keyword evidence="3" id="KW-0238">DNA-binding</keyword>
<sequence>MAQVGYVRVSTVDQNTERQLDGVSLDKVFEDKCSGKDTNRPALQALIEYVREGDTVLVHDISRMARNLEDLLSLVKMFNAKGVAVRFNKEGLSFTGEANAMQELMLSMLGAVYQFERKMALERQREGVQQAKKAGKYKGGKPRVDTQAIREALESGMSIRKTADHLKVGVSTVQRVKLAM</sequence>
<accession>A0A4R1PUA5</accession>
<keyword evidence="4" id="KW-0233">DNA recombination</keyword>
<comment type="similarity">
    <text evidence="1">Belongs to the site-specific recombinase resolvase family.</text>
</comment>
<dbReference type="PANTHER" id="PTHR30461">
    <property type="entry name" value="DNA-INVERTASE FROM LAMBDOID PROPHAGE"/>
    <property type="match status" value="1"/>
</dbReference>
<dbReference type="Pfam" id="PF00239">
    <property type="entry name" value="Resolvase"/>
    <property type="match status" value="1"/>
</dbReference>
<dbReference type="PANTHER" id="PTHR30461:SF26">
    <property type="entry name" value="RESOLVASE HOMOLOG YNEB"/>
    <property type="match status" value="1"/>
</dbReference>
<dbReference type="EMBL" id="SMMU01000003">
    <property type="protein sequence ID" value="TCL33719.1"/>
    <property type="molecule type" value="Genomic_DNA"/>
</dbReference>
<dbReference type="InterPro" id="IPR036162">
    <property type="entry name" value="Resolvase-like_N_sf"/>
</dbReference>
<keyword evidence="2" id="KW-0229">DNA integration</keyword>
<dbReference type="AlphaFoldDB" id="A0A4R1PUA5"/>
<dbReference type="CDD" id="cd03768">
    <property type="entry name" value="SR_ResInv"/>
    <property type="match status" value="1"/>
</dbReference>
<dbReference type="SMART" id="SM00857">
    <property type="entry name" value="Resolvase"/>
    <property type="match status" value="1"/>
</dbReference>
<dbReference type="GO" id="GO:0015074">
    <property type="term" value="P:DNA integration"/>
    <property type="evidence" value="ECO:0007669"/>
    <property type="project" value="UniProtKB-KW"/>
</dbReference>
<proteinExistence type="inferred from homology"/>